<evidence type="ECO:0000313" key="2">
    <source>
        <dbReference type="Proteomes" id="UP000019365"/>
    </source>
</evidence>
<evidence type="ECO:0000313" key="1">
    <source>
        <dbReference type="EMBL" id="EWM55060.1"/>
    </source>
</evidence>
<comment type="caution">
    <text evidence="1">The sequence shown here is derived from an EMBL/GenBank/DDBJ whole genome shotgun (WGS) entry which is preliminary data.</text>
</comment>
<gene>
    <name evidence="1" type="ORF">RF007C_05150</name>
</gene>
<dbReference type="AlphaFoldDB" id="W7V247"/>
<keyword evidence="2" id="KW-1185">Reference proteome</keyword>
<organism evidence="1 2">
    <name type="scientific">Ruminococcus flavefaciens 007c</name>
    <dbReference type="NCBI Taxonomy" id="1341157"/>
    <lineage>
        <taxon>Bacteria</taxon>
        <taxon>Bacillati</taxon>
        <taxon>Bacillota</taxon>
        <taxon>Clostridia</taxon>
        <taxon>Eubacteriales</taxon>
        <taxon>Oscillospiraceae</taxon>
        <taxon>Ruminococcus</taxon>
    </lineage>
</organism>
<dbReference type="Proteomes" id="UP000019365">
    <property type="component" value="Unassembled WGS sequence"/>
</dbReference>
<dbReference type="OrthoDB" id="9769353at2"/>
<reference evidence="1 2" key="1">
    <citation type="journal article" date="2014" name="PLoS ONE">
        <title>Rumen cellulosomics: divergent fiber-degrading strategies revealed by comparative genome-wide analysis of six ruminococcal strains.</title>
        <authorList>
            <person name="Dassa B."/>
            <person name="Borovok I."/>
            <person name="Ruimy-Israeli V."/>
            <person name="Lamed R."/>
            <person name="Flint H.J."/>
            <person name="Duncan S.H."/>
            <person name="Henrissat B."/>
            <person name="Coutinho P."/>
            <person name="Morrison M."/>
            <person name="Mosoni P."/>
            <person name="Yeoman C.J."/>
            <person name="White B.A."/>
            <person name="Bayer E.A."/>
        </authorList>
    </citation>
    <scope>NUCLEOTIDE SEQUENCE [LARGE SCALE GENOMIC DNA]</scope>
    <source>
        <strain evidence="1 2">007c</strain>
    </source>
</reference>
<dbReference type="PATRIC" id="fig|1341157.4.peg.167"/>
<sequence>MDDAAKAAHRERIQELLHFINSQPRTITEFDEALVKKLLESVNVCESFLEFRFKSGVTISIEK</sequence>
<protein>
    <submittedName>
        <fullName evidence="1">Uncharacterized protein</fullName>
    </submittedName>
</protein>
<dbReference type="EMBL" id="ATAX01000006">
    <property type="protein sequence ID" value="EWM55060.1"/>
    <property type="molecule type" value="Genomic_DNA"/>
</dbReference>
<accession>W7V247</accession>
<dbReference type="RefSeq" id="WP_037296470.1">
    <property type="nucleotide sequence ID" value="NZ_ATAX01000006.1"/>
</dbReference>
<proteinExistence type="predicted"/>
<name>W7V247_RUMFL</name>